<sequence length="44" mass="5214">MELALEYILFNLQKRNNNDNAVTSFTKCQRKTNEEDAKFKTQDC</sequence>
<name>A0A2P2JSU8_RHIMU</name>
<reference evidence="1" key="1">
    <citation type="submission" date="2018-02" db="EMBL/GenBank/DDBJ databases">
        <title>Rhizophora mucronata_Transcriptome.</title>
        <authorList>
            <person name="Meera S.P."/>
            <person name="Sreeshan A."/>
            <person name="Augustine A."/>
        </authorList>
    </citation>
    <scope>NUCLEOTIDE SEQUENCE</scope>
    <source>
        <tissue evidence="1">Leaf</tissue>
    </source>
</reference>
<accession>A0A2P2JSU8</accession>
<evidence type="ECO:0000313" key="1">
    <source>
        <dbReference type="EMBL" id="MBW96542.1"/>
    </source>
</evidence>
<dbReference type="EMBL" id="GGEC01016059">
    <property type="protein sequence ID" value="MBW96542.1"/>
    <property type="molecule type" value="Transcribed_RNA"/>
</dbReference>
<proteinExistence type="predicted"/>
<organism evidence="1">
    <name type="scientific">Rhizophora mucronata</name>
    <name type="common">Asiatic mangrove</name>
    <dbReference type="NCBI Taxonomy" id="61149"/>
    <lineage>
        <taxon>Eukaryota</taxon>
        <taxon>Viridiplantae</taxon>
        <taxon>Streptophyta</taxon>
        <taxon>Embryophyta</taxon>
        <taxon>Tracheophyta</taxon>
        <taxon>Spermatophyta</taxon>
        <taxon>Magnoliopsida</taxon>
        <taxon>eudicotyledons</taxon>
        <taxon>Gunneridae</taxon>
        <taxon>Pentapetalae</taxon>
        <taxon>rosids</taxon>
        <taxon>fabids</taxon>
        <taxon>Malpighiales</taxon>
        <taxon>Rhizophoraceae</taxon>
        <taxon>Rhizophora</taxon>
    </lineage>
</organism>
<dbReference type="AlphaFoldDB" id="A0A2P2JSU8"/>
<protein>
    <submittedName>
        <fullName evidence="1">Uncharacterized protein</fullName>
    </submittedName>
</protein>